<feature type="region of interest" description="Disordered" evidence="1">
    <location>
        <begin position="240"/>
        <end position="261"/>
    </location>
</feature>
<protein>
    <submittedName>
        <fullName evidence="2">Uncharacterized protein</fullName>
    </submittedName>
</protein>
<accession>A0A0L6VCG8</accession>
<dbReference type="VEuPathDB" id="FungiDB:VP01_2062g4"/>
<dbReference type="Proteomes" id="UP000037035">
    <property type="component" value="Unassembled WGS sequence"/>
</dbReference>
<dbReference type="AlphaFoldDB" id="A0A0L6VCG8"/>
<sequence length="361" mass="39521">MVDHGASGRVHDLRMELIHSGSSSWQFCAPEEVEYKIDEQSLDLDGLCEVFCRVTVWRMKDNGGAIPSKEKKLALILKLETDQMDRATPNSIPKAHTSCWAGQLCWKYFDLQDLVTLGLDTRPWFATPIQAAGHGNAQTSNITAKGNGGDEDYWAGFSSETDDSSLTSGSSDGRWNQSIPSDPALVARLRNTPLYRSKAPSVSSATNSDHSISAQPHETPLLGAGPRDLRARLSRTPLYKRAPSVDESPPALPHPPPGHIDLDRLLQAAQIVNLPAQIPHPPDHHQQPMQSSSLNTTEKDLRDKLVDSLRATFHLYRFCLQTSAAPSLDTSSSTSQLSPGESFLALAHRAVLLESDLSKPH</sequence>
<comment type="caution">
    <text evidence="2">The sequence shown here is derived from an EMBL/GenBank/DDBJ whole genome shotgun (WGS) entry which is preliminary data.</text>
</comment>
<evidence type="ECO:0000313" key="3">
    <source>
        <dbReference type="Proteomes" id="UP000037035"/>
    </source>
</evidence>
<feature type="compositionally biased region" description="Low complexity" evidence="1">
    <location>
        <begin position="164"/>
        <end position="173"/>
    </location>
</feature>
<feature type="region of interest" description="Disordered" evidence="1">
    <location>
        <begin position="276"/>
        <end position="297"/>
    </location>
</feature>
<dbReference type="OrthoDB" id="2501603at2759"/>
<dbReference type="EMBL" id="LAVV01006907">
    <property type="protein sequence ID" value="KNZ57830.1"/>
    <property type="molecule type" value="Genomic_DNA"/>
</dbReference>
<feature type="region of interest" description="Disordered" evidence="1">
    <location>
        <begin position="197"/>
        <end position="227"/>
    </location>
</feature>
<reference evidence="2 3" key="1">
    <citation type="submission" date="2015-08" db="EMBL/GenBank/DDBJ databases">
        <title>Next Generation Sequencing and Analysis of the Genome of Puccinia sorghi L Schw, the Causal Agent of Maize Common Rust.</title>
        <authorList>
            <person name="Rochi L."/>
            <person name="Burguener G."/>
            <person name="Darino M."/>
            <person name="Turjanski A."/>
            <person name="Kreff E."/>
            <person name="Dieguez M.J."/>
            <person name="Sacco F."/>
        </authorList>
    </citation>
    <scope>NUCLEOTIDE SEQUENCE [LARGE SCALE GENOMIC DNA]</scope>
    <source>
        <strain evidence="2 3">RO10H11247</strain>
    </source>
</reference>
<evidence type="ECO:0000256" key="1">
    <source>
        <dbReference type="SAM" id="MobiDB-lite"/>
    </source>
</evidence>
<organism evidence="2 3">
    <name type="scientific">Puccinia sorghi</name>
    <dbReference type="NCBI Taxonomy" id="27349"/>
    <lineage>
        <taxon>Eukaryota</taxon>
        <taxon>Fungi</taxon>
        <taxon>Dikarya</taxon>
        <taxon>Basidiomycota</taxon>
        <taxon>Pucciniomycotina</taxon>
        <taxon>Pucciniomycetes</taxon>
        <taxon>Pucciniales</taxon>
        <taxon>Pucciniaceae</taxon>
        <taxon>Puccinia</taxon>
    </lineage>
</organism>
<feature type="compositionally biased region" description="Polar residues" evidence="1">
    <location>
        <begin position="200"/>
        <end position="216"/>
    </location>
</feature>
<feature type="region of interest" description="Disordered" evidence="1">
    <location>
        <begin position="151"/>
        <end position="182"/>
    </location>
</feature>
<evidence type="ECO:0000313" key="2">
    <source>
        <dbReference type="EMBL" id="KNZ57830.1"/>
    </source>
</evidence>
<gene>
    <name evidence="2" type="ORF">VP01_2062g4</name>
</gene>
<keyword evidence="3" id="KW-1185">Reference proteome</keyword>
<proteinExistence type="predicted"/>
<name>A0A0L6VCG8_9BASI</name>